<protein>
    <submittedName>
        <fullName evidence="6">High-affinity glucose transporter rgt2</fullName>
    </submittedName>
</protein>
<name>A0AAN8RPV5_9PEZI</name>
<feature type="transmembrane region" description="Helical" evidence="5">
    <location>
        <begin position="224"/>
        <end position="243"/>
    </location>
</feature>
<dbReference type="AlphaFoldDB" id="A0AAN8RPV5"/>
<keyword evidence="7" id="KW-1185">Reference proteome</keyword>
<dbReference type="InterPro" id="IPR005828">
    <property type="entry name" value="MFS_sugar_transport-like"/>
</dbReference>
<dbReference type="Proteomes" id="UP001307849">
    <property type="component" value="Unassembled WGS sequence"/>
</dbReference>
<feature type="transmembrane region" description="Helical" evidence="5">
    <location>
        <begin position="100"/>
        <end position="121"/>
    </location>
</feature>
<dbReference type="InterPro" id="IPR050360">
    <property type="entry name" value="MFS_Sugar_Transporters"/>
</dbReference>
<keyword evidence="6" id="KW-0813">Transport</keyword>
<evidence type="ECO:0000313" key="6">
    <source>
        <dbReference type="EMBL" id="KAK6518233.1"/>
    </source>
</evidence>
<dbReference type="Pfam" id="PF00083">
    <property type="entry name" value="Sugar_tr"/>
    <property type="match status" value="2"/>
</dbReference>
<comment type="caution">
    <text evidence="6">The sequence shown here is derived from an EMBL/GenBank/DDBJ whole genome shotgun (WGS) entry which is preliminary data.</text>
</comment>
<feature type="transmembrane region" description="Helical" evidence="5">
    <location>
        <begin position="187"/>
        <end position="204"/>
    </location>
</feature>
<accession>A0AAN8RPV5</accession>
<evidence type="ECO:0000313" key="7">
    <source>
        <dbReference type="Proteomes" id="UP001307849"/>
    </source>
</evidence>
<sequence length="319" mass="35592">MMLLPETPRFLIKRNRFEDAAKSLSTLRRLPPDHPEILAELNEIKANHEYEMSIGQTSYKELLSNHSGFLRKRLLTGVGIQIFQQLSGLWLVDNWGRRNLLLFGAAGMFICQFIVAIVGTVSQSQPAHSTLVAFVCIYIFFFASSWVSLCSGKYSQSTKVFYTDTRALGACCLGSGEIFPLKARAKGLSITTAANWLLNWAIGYATPYMVDSGPGNANLGAKVFFVWGSFCALSFAFVWAFIYETKGFTLEQVDEIYAKVPHAWNSPGFEPTVKFIEVAEEVQQQPYEGGRRPTLSEIEASAIRRKSSVGLPEKDEKVV</sequence>
<dbReference type="GO" id="GO:0016020">
    <property type="term" value="C:membrane"/>
    <property type="evidence" value="ECO:0007669"/>
    <property type="project" value="UniProtKB-SubCell"/>
</dbReference>
<evidence type="ECO:0000256" key="5">
    <source>
        <dbReference type="SAM" id="Phobius"/>
    </source>
</evidence>
<organism evidence="6 7">
    <name type="scientific">Arthrobotrys conoides</name>
    <dbReference type="NCBI Taxonomy" id="74498"/>
    <lineage>
        <taxon>Eukaryota</taxon>
        <taxon>Fungi</taxon>
        <taxon>Dikarya</taxon>
        <taxon>Ascomycota</taxon>
        <taxon>Pezizomycotina</taxon>
        <taxon>Orbiliomycetes</taxon>
        <taxon>Orbiliales</taxon>
        <taxon>Orbiliaceae</taxon>
        <taxon>Arthrobotrys</taxon>
    </lineage>
</organism>
<proteinExistence type="predicted"/>
<keyword evidence="6" id="KW-0762">Sugar transport</keyword>
<dbReference type="EMBL" id="JAVHJM010000002">
    <property type="protein sequence ID" value="KAK6518233.1"/>
    <property type="molecule type" value="Genomic_DNA"/>
</dbReference>
<dbReference type="GO" id="GO:0005351">
    <property type="term" value="F:carbohydrate:proton symporter activity"/>
    <property type="evidence" value="ECO:0007669"/>
    <property type="project" value="TreeGrafter"/>
</dbReference>
<feature type="transmembrane region" description="Helical" evidence="5">
    <location>
        <begin position="127"/>
        <end position="149"/>
    </location>
</feature>
<dbReference type="PROSITE" id="PS00216">
    <property type="entry name" value="SUGAR_TRANSPORT_1"/>
    <property type="match status" value="1"/>
</dbReference>
<evidence type="ECO:0000256" key="4">
    <source>
        <dbReference type="ARBA" id="ARBA00023136"/>
    </source>
</evidence>
<comment type="subcellular location">
    <subcellularLocation>
        <location evidence="1">Membrane</location>
        <topology evidence="1">Multi-pass membrane protein</topology>
    </subcellularLocation>
</comment>
<gene>
    <name evidence="6" type="primary">RGT2</name>
    <name evidence="6" type="ORF">TWF506_005392</name>
</gene>
<dbReference type="SUPFAM" id="SSF103473">
    <property type="entry name" value="MFS general substrate transporter"/>
    <property type="match status" value="1"/>
</dbReference>
<dbReference type="PANTHER" id="PTHR48022">
    <property type="entry name" value="PLASTIDIC GLUCOSE TRANSPORTER 4"/>
    <property type="match status" value="1"/>
</dbReference>
<evidence type="ECO:0000256" key="2">
    <source>
        <dbReference type="ARBA" id="ARBA00022692"/>
    </source>
</evidence>
<keyword evidence="2 5" id="KW-0812">Transmembrane</keyword>
<reference evidence="6 7" key="1">
    <citation type="submission" date="2019-10" db="EMBL/GenBank/DDBJ databases">
        <authorList>
            <person name="Palmer J.M."/>
        </authorList>
    </citation>
    <scope>NUCLEOTIDE SEQUENCE [LARGE SCALE GENOMIC DNA]</scope>
    <source>
        <strain evidence="6 7">TWF506</strain>
    </source>
</reference>
<dbReference type="PANTHER" id="PTHR48022:SF17">
    <property type="entry name" value="HEXOSE TRANSPORTER"/>
    <property type="match status" value="1"/>
</dbReference>
<keyword evidence="3 5" id="KW-1133">Transmembrane helix</keyword>
<keyword evidence="4 5" id="KW-0472">Membrane</keyword>
<dbReference type="Gene3D" id="1.20.1250.20">
    <property type="entry name" value="MFS general substrate transporter like domains"/>
    <property type="match status" value="2"/>
</dbReference>
<dbReference type="InterPro" id="IPR036259">
    <property type="entry name" value="MFS_trans_sf"/>
</dbReference>
<evidence type="ECO:0000256" key="1">
    <source>
        <dbReference type="ARBA" id="ARBA00004141"/>
    </source>
</evidence>
<dbReference type="InterPro" id="IPR005829">
    <property type="entry name" value="Sugar_transporter_CS"/>
</dbReference>
<evidence type="ECO:0000256" key="3">
    <source>
        <dbReference type="ARBA" id="ARBA00022989"/>
    </source>
</evidence>